<dbReference type="PANTHER" id="PTHR13364:SF6">
    <property type="entry name" value="SPERMATOGENESIS-DEFECTIVE PROTEIN 39 HOMOLOG"/>
    <property type="match status" value="1"/>
</dbReference>
<evidence type="ECO:0000256" key="7">
    <source>
        <dbReference type="ARBA" id="ARBA00029984"/>
    </source>
</evidence>
<keyword evidence="5" id="KW-0967">Endosome</keyword>
<organism evidence="9 10">
    <name type="scientific">Bubo bubo</name>
    <name type="common">Eurasian eagle-owl</name>
    <name type="synonym">Strix bubo</name>
    <dbReference type="NCBI Taxonomy" id="30461"/>
    <lineage>
        <taxon>Eukaryota</taxon>
        <taxon>Metazoa</taxon>
        <taxon>Chordata</taxon>
        <taxon>Craniata</taxon>
        <taxon>Vertebrata</taxon>
        <taxon>Euteleostomi</taxon>
        <taxon>Archelosauria</taxon>
        <taxon>Archosauria</taxon>
        <taxon>Dinosauria</taxon>
        <taxon>Saurischia</taxon>
        <taxon>Theropoda</taxon>
        <taxon>Coelurosauria</taxon>
        <taxon>Aves</taxon>
        <taxon>Neognathae</taxon>
        <taxon>Neoaves</taxon>
        <taxon>Telluraves</taxon>
        <taxon>Strigiformes</taxon>
        <taxon>Strigidae</taxon>
        <taxon>Bubo</taxon>
    </lineage>
</organism>
<evidence type="ECO:0000313" key="10">
    <source>
        <dbReference type="Proteomes" id="UP000694567"/>
    </source>
</evidence>
<dbReference type="AlphaFoldDB" id="A0A8C0FG61"/>
<evidence type="ECO:0000256" key="4">
    <source>
        <dbReference type="ARBA" id="ARBA00019368"/>
    </source>
</evidence>
<protein>
    <recommendedName>
        <fullName evidence="4">Spermatogenesis-defective protein 39 homolog</fullName>
    </recommendedName>
    <alternativeName>
        <fullName evidence="7">VPS33B-interacting protein in apical-basolateral polarity regulator</fullName>
    </alternativeName>
    <alternativeName>
        <fullName evidence="8">VPS33B-interacting protein in polarity and apical restriction</fullName>
    </alternativeName>
</protein>
<evidence type="ECO:0000256" key="3">
    <source>
        <dbReference type="ARBA" id="ARBA00004603"/>
    </source>
</evidence>
<evidence type="ECO:0000256" key="2">
    <source>
        <dbReference type="ARBA" id="ARBA00004541"/>
    </source>
</evidence>
<proteinExistence type="predicted"/>
<sequence>LFLRDIVDDDDDDDLERVSWSGEPVGSKCRSTLCLSLSALSDTGVKNYAPELRRPKAEYKDYSSDWSPKDTVRRMQRGKVCSLERFRSLQDKLVLLDEAVAGHDGNVITAVSSAGATWEILFRELEVRQVALCHLIHFLKEAGEQKLLLDLLRFLDRTEEVALSQYREHLNIQDVEKRREFLKGCIGLPFSAEDTSHIQDHYTLLERQIIIEANDRHLETAGQSEVFRKYPRKASILNMPLVTTLFYSCFYHYTEAEGTFSSPTNLKKTFKIPDKQYVLTALAARAKLRAWDDVDALFTTKNWLGYTKKKAPIGFHRVVEILQRNNAPVQVLQEYVRLVEDVETRLNLATKYKCHDVVIETYKDLKDRIQLTAYKCKVERGSAEEEKINSILNNMQIRWKN</sequence>
<evidence type="ECO:0000256" key="1">
    <source>
        <dbReference type="ARBA" id="ARBA00004412"/>
    </source>
</evidence>
<dbReference type="PANTHER" id="PTHR13364">
    <property type="entry name" value="DEFECTIVE SPERMATOGENESIS PROTEIN 39"/>
    <property type="match status" value="1"/>
</dbReference>
<accession>A0A8C0FG61</accession>
<comment type="subcellular location">
    <subcellularLocation>
        <location evidence="2">Cytoplasmic vesicle</location>
    </subcellularLocation>
    <subcellularLocation>
        <location evidence="1">Early endosome</location>
    </subcellularLocation>
    <subcellularLocation>
        <location evidence="3">Late endosome</location>
    </subcellularLocation>
</comment>
<keyword evidence="10" id="KW-1185">Reference proteome</keyword>
<dbReference type="Ensembl" id="ENSBOBT00000018968.1">
    <property type="protein sequence ID" value="ENSBOBP00000018545.1"/>
    <property type="gene ID" value="ENSBOBG00000010951.1"/>
</dbReference>
<dbReference type="GO" id="GO:0006886">
    <property type="term" value="P:intracellular protein transport"/>
    <property type="evidence" value="ECO:0007669"/>
    <property type="project" value="TreeGrafter"/>
</dbReference>
<evidence type="ECO:0000313" key="9">
    <source>
        <dbReference type="Ensembl" id="ENSBOBP00000018545.1"/>
    </source>
</evidence>
<dbReference type="InterPro" id="IPR040057">
    <property type="entry name" value="Spe-39"/>
</dbReference>
<dbReference type="InterPro" id="IPR038132">
    <property type="entry name" value="Vps16_C_sf"/>
</dbReference>
<keyword evidence="6" id="KW-0968">Cytoplasmic vesicle</keyword>
<dbReference type="GO" id="GO:0007034">
    <property type="term" value="P:vacuolar transport"/>
    <property type="evidence" value="ECO:0007669"/>
    <property type="project" value="TreeGrafter"/>
</dbReference>
<reference evidence="9" key="1">
    <citation type="submission" date="2025-08" db="UniProtKB">
        <authorList>
            <consortium name="Ensembl"/>
        </authorList>
    </citation>
    <scope>IDENTIFICATION</scope>
</reference>
<evidence type="ECO:0000256" key="8">
    <source>
        <dbReference type="ARBA" id="ARBA00031270"/>
    </source>
</evidence>
<dbReference type="Gene3D" id="1.10.150.780">
    <property type="entry name" value="Vps16, C-terminal region"/>
    <property type="match status" value="1"/>
</dbReference>
<name>A0A8C0FG61_BUBBB</name>
<evidence type="ECO:0000256" key="5">
    <source>
        <dbReference type="ARBA" id="ARBA00022753"/>
    </source>
</evidence>
<dbReference type="GO" id="GO:0005769">
    <property type="term" value="C:early endosome"/>
    <property type="evidence" value="ECO:0007669"/>
    <property type="project" value="UniProtKB-SubCell"/>
</dbReference>
<evidence type="ECO:0000256" key="6">
    <source>
        <dbReference type="ARBA" id="ARBA00023329"/>
    </source>
</evidence>
<dbReference type="GO" id="GO:0005770">
    <property type="term" value="C:late endosome"/>
    <property type="evidence" value="ECO:0007669"/>
    <property type="project" value="UniProtKB-SubCell"/>
</dbReference>
<dbReference type="Proteomes" id="UP000694567">
    <property type="component" value="Unplaced"/>
</dbReference>
<reference evidence="9" key="2">
    <citation type="submission" date="2025-09" db="UniProtKB">
        <authorList>
            <consortium name="Ensembl"/>
        </authorList>
    </citation>
    <scope>IDENTIFICATION</scope>
</reference>